<feature type="transmembrane region" description="Helical" evidence="8">
    <location>
        <begin position="78"/>
        <end position="100"/>
    </location>
</feature>
<dbReference type="InterPro" id="IPR045225">
    <property type="entry name" value="Uracil/uridine/allantoin_perm"/>
</dbReference>
<organism evidence="9 10">
    <name type="scientific">Naumovozyma dairenensis (strain ATCC 10597 / BCRC 20456 / CBS 421 / NBRC 0211 / NRRL Y-12639)</name>
    <name type="common">Saccharomyces dairenensis</name>
    <dbReference type="NCBI Taxonomy" id="1071378"/>
    <lineage>
        <taxon>Eukaryota</taxon>
        <taxon>Fungi</taxon>
        <taxon>Dikarya</taxon>
        <taxon>Ascomycota</taxon>
        <taxon>Saccharomycotina</taxon>
        <taxon>Saccharomycetes</taxon>
        <taxon>Saccharomycetales</taxon>
        <taxon>Saccharomycetaceae</taxon>
        <taxon>Naumovozyma</taxon>
    </lineage>
</organism>
<dbReference type="AlphaFoldDB" id="G0WDX6"/>
<evidence type="ECO:0000313" key="10">
    <source>
        <dbReference type="Proteomes" id="UP000000689"/>
    </source>
</evidence>
<evidence type="ECO:0000256" key="4">
    <source>
        <dbReference type="ARBA" id="ARBA00022553"/>
    </source>
</evidence>
<evidence type="ECO:0000256" key="5">
    <source>
        <dbReference type="ARBA" id="ARBA00022692"/>
    </source>
</evidence>
<keyword evidence="4" id="KW-0597">Phosphoprotein</keyword>
<evidence type="ECO:0000256" key="8">
    <source>
        <dbReference type="SAM" id="Phobius"/>
    </source>
</evidence>
<name>G0WDX6_NAUDC</name>
<dbReference type="Gene3D" id="1.10.4160.10">
    <property type="entry name" value="Hydantoin permease"/>
    <property type="match status" value="1"/>
</dbReference>
<keyword evidence="7 8" id="KW-0472">Membrane</keyword>
<reference evidence="9 10" key="1">
    <citation type="journal article" date="2011" name="Proc. Natl. Acad. Sci. U.S.A.">
        <title>Evolutionary erosion of yeast sex chromosomes by mating-type switching accidents.</title>
        <authorList>
            <person name="Gordon J.L."/>
            <person name="Armisen D."/>
            <person name="Proux-Wera E."/>
            <person name="Oheigeartaigh S.S."/>
            <person name="Byrne K.P."/>
            <person name="Wolfe K.H."/>
        </authorList>
    </citation>
    <scope>NUCLEOTIDE SEQUENCE [LARGE SCALE GENOMIC DNA]</scope>
    <source>
        <strain evidence="10">ATCC 10597 / BCRC 20456 / CBS 421 / NBRC 0211 / NRRL Y-12639</strain>
    </source>
</reference>
<evidence type="ECO:0008006" key="11">
    <source>
        <dbReference type="Google" id="ProtNLM"/>
    </source>
</evidence>
<feature type="transmembrane region" description="Helical" evidence="8">
    <location>
        <begin position="48"/>
        <end position="72"/>
    </location>
</feature>
<keyword evidence="6 8" id="KW-1133">Transmembrane helix</keyword>
<evidence type="ECO:0000256" key="3">
    <source>
        <dbReference type="ARBA" id="ARBA00022448"/>
    </source>
</evidence>
<dbReference type="PANTHER" id="PTHR30618">
    <property type="entry name" value="NCS1 FAMILY PURINE/PYRIMIDINE TRANSPORTER"/>
    <property type="match status" value="1"/>
</dbReference>
<dbReference type="OrthoDB" id="2018619at2759"/>
<evidence type="ECO:0000256" key="6">
    <source>
        <dbReference type="ARBA" id="ARBA00022989"/>
    </source>
</evidence>
<dbReference type="InterPro" id="IPR001248">
    <property type="entry name" value="Pur-cyt_permease"/>
</dbReference>
<dbReference type="GO" id="GO:0015888">
    <property type="term" value="P:thiamine transport"/>
    <property type="evidence" value="ECO:0007669"/>
    <property type="project" value="UniProtKB-ARBA"/>
</dbReference>
<feature type="transmembrane region" description="Helical" evidence="8">
    <location>
        <begin position="443"/>
        <end position="464"/>
    </location>
</feature>
<dbReference type="Pfam" id="PF02133">
    <property type="entry name" value="Transp_cyt_pur"/>
    <property type="match status" value="1"/>
</dbReference>
<dbReference type="Proteomes" id="UP000000689">
    <property type="component" value="Chromosome 7"/>
</dbReference>
<dbReference type="KEGG" id="ndi:NDAI_0G02120"/>
<evidence type="ECO:0000313" key="9">
    <source>
        <dbReference type="EMBL" id="CCD25987.2"/>
    </source>
</evidence>
<proteinExistence type="inferred from homology"/>
<evidence type="ECO:0000256" key="1">
    <source>
        <dbReference type="ARBA" id="ARBA00004141"/>
    </source>
</evidence>
<keyword evidence="3" id="KW-0813">Transport</keyword>
<comment type="subcellular location">
    <subcellularLocation>
        <location evidence="1">Membrane</location>
        <topology evidence="1">Multi-pass membrane protein</topology>
    </subcellularLocation>
</comment>
<feature type="transmembrane region" description="Helical" evidence="8">
    <location>
        <begin position="395"/>
        <end position="415"/>
    </location>
</feature>
<dbReference type="GO" id="GO:0015205">
    <property type="term" value="F:nucleobase transmembrane transporter activity"/>
    <property type="evidence" value="ECO:0007669"/>
    <property type="project" value="TreeGrafter"/>
</dbReference>
<dbReference type="CDD" id="cd11482">
    <property type="entry name" value="SLC-NCS1sbd_NRT1-like"/>
    <property type="match status" value="1"/>
</dbReference>
<dbReference type="GO" id="GO:0005886">
    <property type="term" value="C:plasma membrane"/>
    <property type="evidence" value="ECO:0007669"/>
    <property type="project" value="TreeGrafter"/>
</dbReference>
<feature type="transmembrane region" description="Helical" evidence="8">
    <location>
        <begin position="484"/>
        <end position="504"/>
    </location>
</feature>
<dbReference type="FunFam" id="1.10.4160.10:FF:000005">
    <property type="entry name" value="Thiamine transporter"/>
    <property type="match status" value="1"/>
</dbReference>
<dbReference type="EMBL" id="HE580273">
    <property type="protein sequence ID" value="CCD25987.2"/>
    <property type="molecule type" value="Genomic_DNA"/>
</dbReference>
<feature type="transmembrane region" description="Helical" evidence="8">
    <location>
        <begin position="274"/>
        <end position="296"/>
    </location>
</feature>
<keyword evidence="10" id="KW-1185">Reference proteome</keyword>
<dbReference type="OMA" id="GLCVNMI"/>
<dbReference type="eggNOG" id="KOG2466">
    <property type="taxonomic scope" value="Eukaryota"/>
</dbReference>
<feature type="transmembrane region" description="Helical" evidence="8">
    <location>
        <begin position="174"/>
        <end position="190"/>
    </location>
</feature>
<evidence type="ECO:0000256" key="7">
    <source>
        <dbReference type="ARBA" id="ARBA00023136"/>
    </source>
</evidence>
<dbReference type="GO" id="GO:1903089">
    <property type="term" value="F:5-amino-1-ribofuranosylimidazole-4-carboxamide transmembrane transporter activity"/>
    <property type="evidence" value="ECO:0007669"/>
    <property type="project" value="UniProtKB-ARBA"/>
</dbReference>
<dbReference type="RefSeq" id="XP_003671230.2">
    <property type="nucleotide sequence ID" value="XM_003671182.2"/>
</dbReference>
<dbReference type="PANTHER" id="PTHR30618:SF15">
    <property type="entry name" value="NICOTINAMIDE RIBOSIDE TRANSPORTER 1-RELATED"/>
    <property type="match status" value="1"/>
</dbReference>
<accession>G0WDX6</accession>
<dbReference type="NCBIfam" id="TIGR00800">
    <property type="entry name" value="ncs1"/>
    <property type="match status" value="1"/>
</dbReference>
<sequence length="605" mass="67926">MKSQSRFSKFLKHLEIPVHERETVNFLRNPDLQPIISRNQTWGFWSNFAYWGVMSWSVGTWMSASSALSVGLSYGETIGTFIIGDVLTIIFTLANSYPGYDWKVGFTLSQRFVFGIYGSGFGILIRILMSIVNYASNAWLGGLCVNMILDSWSHHYLHLPNTLTQKVAMTTKELIGFIIFHIITMFCYLMKPYQANYLMISSCVATCFAMMGMVIYLTKENGGVGDLFVSTKSTAKGSDKAWAWVYMVSYWFGSVSPGSTNQSDFSRFGSSQTAIWLGTIMALLIPTTLTPVFGVIGASTTEQLYGTQLWQPMDICDYWLRQNYHPGARAASFFCGLAFVSSQISYTISNAGFASGMDLAGVLPKYIDIKRGAIFTALVSVALQPWNFYNSSSTFLTVMSSFGIVMTPIISVMICDNLVIRKRQYSVSQAFVIHGEYYFNKGFNWRAFVAWVVGMTPGLPGIAWQVNNNYFHNKGIVNFFYGDSFFSFAISFLLYWFLCVVFPFQINILHDDKDYCGAFTDEVARSKGMVPFSEITEEEIEAFKLGSLDITYVTKDSAQNDHHTETKEIAISKTTSANTDEYELVADTTENSELESSGIHERGQK</sequence>
<dbReference type="InterPro" id="IPR012681">
    <property type="entry name" value="NCS1"/>
</dbReference>
<dbReference type="GeneID" id="11497383"/>
<dbReference type="HOGENOM" id="CLU_021555_3_0_1"/>
<keyword evidence="5 8" id="KW-0812">Transmembrane</keyword>
<feature type="transmembrane region" description="Helical" evidence="8">
    <location>
        <begin position="112"/>
        <end position="132"/>
    </location>
</feature>
<evidence type="ECO:0000256" key="2">
    <source>
        <dbReference type="ARBA" id="ARBA00008974"/>
    </source>
</evidence>
<gene>
    <name evidence="9" type="primary">NDAI0G02120</name>
    <name evidence="9" type="ordered locus">NDAI_0G02120</name>
</gene>
<comment type="similarity">
    <text evidence="2">Belongs to the purine-cytosine permease (2.A.39) family.</text>
</comment>
<feature type="transmembrane region" description="Helical" evidence="8">
    <location>
        <begin position="197"/>
        <end position="217"/>
    </location>
</feature>
<protein>
    <recommendedName>
        <fullName evidence="11">Thiamine transporter</fullName>
    </recommendedName>
</protein>